<organism evidence="2 3">
    <name type="scientific">Chromobacterium indicum</name>
    <dbReference type="NCBI Taxonomy" id="3110228"/>
    <lineage>
        <taxon>Bacteria</taxon>
        <taxon>Pseudomonadati</taxon>
        <taxon>Pseudomonadota</taxon>
        <taxon>Betaproteobacteria</taxon>
        <taxon>Neisseriales</taxon>
        <taxon>Chromobacteriaceae</taxon>
        <taxon>Chromobacterium</taxon>
    </lineage>
</organism>
<sequence length="90" mass="9615">MSKPQSTPDSRVSRAAGPMTILPNGKEKSPQSCGLVNVLAPVGSTSDHSHSVINNYGKTLYNNMLKITNSVMPLKIPSPAVRSWLPSNVL</sequence>
<evidence type="ECO:0000313" key="3">
    <source>
        <dbReference type="Proteomes" id="UP001405405"/>
    </source>
</evidence>
<reference evidence="2 3" key="1">
    <citation type="submission" date="2023-12" db="EMBL/GenBank/DDBJ databases">
        <title>Chromobacterium sp. strain TRC.1.1.SA producing antimicrobial pigment.</title>
        <authorList>
            <person name="Verma N."/>
            <person name="Choksket S."/>
            <person name="Pinnaka A.K."/>
            <person name="Korpole S."/>
        </authorList>
    </citation>
    <scope>NUCLEOTIDE SEQUENCE [LARGE SCALE GENOMIC DNA]</scope>
    <source>
        <strain evidence="2 3">TRC1.1.SA</strain>
    </source>
</reference>
<comment type="caution">
    <text evidence="2">The sequence shown here is derived from an EMBL/GenBank/DDBJ whole genome shotgun (WGS) entry which is preliminary data.</text>
</comment>
<protein>
    <submittedName>
        <fullName evidence="2">Uncharacterized protein</fullName>
    </submittedName>
</protein>
<gene>
    <name evidence="2" type="ORF">VA599_06095</name>
</gene>
<dbReference type="EMBL" id="JAYFSJ010000003">
    <property type="protein sequence ID" value="MEN7430311.1"/>
    <property type="molecule type" value="Genomic_DNA"/>
</dbReference>
<evidence type="ECO:0000313" key="2">
    <source>
        <dbReference type="EMBL" id="MEN7430311.1"/>
    </source>
</evidence>
<name>A0ABV0CGK8_9NEIS</name>
<dbReference type="Proteomes" id="UP001405405">
    <property type="component" value="Unassembled WGS sequence"/>
</dbReference>
<evidence type="ECO:0000256" key="1">
    <source>
        <dbReference type="SAM" id="MobiDB-lite"/>
    </source>
</evidence>
<feature type="region of interest" description="Disordered" evidence="1">
    <location>
        <begin position="1"/>
        <end position="30"/>
    </location>
</feature>
<feature type="compositionally biased region" description="Polar residues" evidence="1">
    <location>
        <begin position="1"/>
        <end position="10"/>
    </location>
</feature>
<dbReference type="RefSeq" id="WP_346787950.1">
    <property type="nucleotide sequence ID" value="NZ_JAYFSJ010000003.1"/>
</dbReference>
<accession>A0ABV0CGK8</accession>
<proteinExistence type="predicted"/>
<keyword evidence="3" id="KW-1185">Reference proteome</keyword>